<sequence length="335" mass="35493">MNYPHTTNTTDPYAFPLLPDASAVSEEELMMWAQAAKCAQPGLDMDNVSFDDLLDSTLAWRQSGTNLAEDTNWTSGGTVVGVVPNRGVPLRNATVMRASTLALAPTPPFLTDNTDTLAQGFFFRQPQDFSTSFSGTPSLTDVSTLPSPQSDDTGNGFLLFPTLQATSSYFVQAPGVPFPQVDIAGAMCPNQITGAPPTSFMDDSSFSGQGQSDLGPIIDPIMTNPAPLDYMQLIDFITTPAKALSTTVTLETVPSTSLGKRSRQRSEDGLGGPKKRGKHATRVLGGAESTNRTRRSPATRTQRMTNSISKAAGRGAERLASTDSAGTIPSIFAGT</sequence>
<gene>
    <name evidence="2" type="ORF">EDB92DRAFT_528561</name>
</gene>
<feature type="compositionally biased region" description="Polar residues" evidence="1">
    <location>
        <begin position="298"/>
        <end position="309"/>
    </location>
</feature>
<feature type="compositionally biased region" description="Polar residues" evidence="1">
    <location>
        <begin position="250"/>
        <end position="259"/>
    </location>
</feature>
<proteinExistence type="predicted"/>
<dbReference type="AlphaFoldDB" id="A0AAD4L6J7"/>
<dbReference type="Proteomes" id="UP001201163">
    <property type="component" value="Unassembled WGS sequence"/>
</dbReference>
<evidence type="ECO:0000313" key="3">
    <source>
        <dbReference type="Proteomes" id="UP001201163"/>
    </source>
</evidence>
<dbReference type="EMBL" id="JAKELL010000205">
    <property type="protein sequence ID" value="KAH8978772.1"/>
    <property type="molecule type" value="Genomic_DNA"/>
</dbReference>
<accession>A0AAD4L6J7</accession>
<name>A0AAD4L6J7_9AGAM</name>
<feature type="region of interest" description="Disordered" evidence="1">
    <location>
        <begin position="250"/>
        <end position="335"/>
    </location>
</feature>
<evidence type="ECO:0000256" key="1">
    <source>
        <dbReference type="SAM" id="MobiDB-lite"/>
    </source>
</evidence>
<comment type="caution">
    <text evidence="2">The sequence shown here is derived from an EMBL/GenBank/DDBJ whole genome shotgun (WGS) entry which is preliminary data.</text>
</comment>
<protein>
    <submittedName>
        <fullName evidence="2">Uncharacterized protein</fullName>
    </submittedName>
</protein>
<keyword evidence="3" id="KW-1185">Reference proteome</keyword>
<organism evidence="2 3">
    <name type="scientific">Lactarius akahatsu</name>
    <dbReference type="NCBI Taxonomy" id="416441"/>
    <lineage>
        <taxon>Eukaryota</taxon>
        <taxon>Fungi</taxon>
        <taxon>Dikarya</taxon>
        <taxon>Basidiomycota</taxon>
        <taxon>Agaricomycotina</taxon>
        <taxon>Agaricomycetes</taxon>
        <taxon>Russulales</taxon>
        <taxon>Russulaceae</taxon>
        <taxon>Lactarius</taxon>
    </lineage>
</organism>
<evidence type="ECO:0000313" key="2">
    <source>
        <dbReference type="EMBL" id="KAH8978772.1"/>
    </source>
</evidence>
<reference evidence="2" key="1">
    <citation type="submission" date="2022-01" db="EMBL/GenBank/DDBJ databases">
        <title>Comparative genomics reveals a dynamic genome evolution in the ectomycorrhizal milk-cap (Lactarius) mushrooms.</title>
        <authorList>
            <consortium name="DOE Joint Genome Institute"/>
            <person name="Lebreton A."/>
            <person name="Tang N."/>
            <person name="Kuo A."/>
            <person name="LaButti K."/>
            <person name="Drula E."/>
            <person name="Barry K."/>
            <person name="Clum A."/>
            <person name="Lipzen A."/>
            <person name="Mousain D."/>
            <person name="Ng V."/>
            <person name="Wang R."/>
            <person name="Wang X."/>
            <person name="Dai Y."/>
            <person name="Henrissat B."/>
            <person name="Grigoriev I.V."/>
            <person name="Guerin-Laguette A."/>
            <person name="Yu F."/>
            <person name="Martin F.M."/>
        </authorList>
    </citation>
    <scope>NUCLEOTIDE SEQUENCE</scope>
    <source>
        <strain evidence="2">QP</strain>
    </source>
</reference>